<dbReference type="Proteomes" id="UP000197153">
    <property type="component" value="Chromosome 3"/>
</dbReference>
<dbReference type="SUPFAM" id="SSF54909">
    <property type="entry name" value="Dimeric alpha+beta barrel"/>
    <property type="match status" value="1"/>
</dbReference>
<reference evidence="5 6" key="1">
    <citation type="submission" date="2017-06" db="EMBL/GenBank/DDBJ databases">
        <title>Complete genome sequence of Nitrospirillum amazonense strain CBAmC, an endophytic nitrogen-fixing and plant growth-promoting bacterium, isolated from sugarcane.</title>
        <authorList>
            <person name="Schwab S."/>
            <person name="dos Santos Teixeira K.R."/>
            <person name="Simoes Araujo J.L."/>
            <person name="Soares Vidal M."/>
            <person name="Borges de Freitas H.R."/>
            <person name="Rivello Crivelaro A.L."/>
            <person name="Bueno de Camargo Nunes A."/>
            <person name="dos Santos C.M."/>
            <person name="Palmeira da Silva Rosa D."/>
            <person name="da Silva Padilha D."/>
            <person name="da Silva E."/>
            <person name="Araujo Terra L."/>
            <person name="Soares Mendes V."/>
            <person name="Farinelli L."/>
            <person name="Magalhaes Cruz L."/>
            <person name="Baldani J.I."/>
        </authorList>
    </citation>
    <scope>NUCLEOTIDE SEQUENCE [LARGE SCALE GENOMIC DNA]</scope>
    <source>
        <strain evidence="5 6">CBAmC</strain>
    </source>
</reference>
<organism evidence="5 6">
    <name type="scientific">Nitrospirillum viridazoti CBAmc</name>
    <dbReference type="NCBI Taxonomy" id="1441467"/>
    <lineage>
        <taxon>Bacteria</taxon>
        <taxon>Pseudomonadati</taxon>
        <taxon>Pseudomonadota</taxon>
        <taxon>Alphaproteobacteria</taxon>
        <taxon>Rhodospirillales</taxon>
        <taxon>Azospirillaceae</taxon>
        <taxon>Nitrospirillum</taxon>
        <taxon>Nitrospirillum viridazoti</taxon>
    </lineage>
</organism>
<dbReference type="Gene3D" id="1.10.10.10">
    <property type="entry name" value="Winged helix-like DNA-binding domain superfamily/Winged helix DNA-binding domain"/>
    <property type="match status" value="1"/>
</dbReference>
<gene>
    <name evidence="5" type="ORF">Y958_25000</name>
</gene>
<dbReference type="RefSeq" id="WP_088874623.1">
    <property type="nucleotide sequence ID" value="NZ_CP022112.1"/>
</dbReference>
<dbReference type="InterPro" id="IPR036390">
    <property type="entry name" value="WH_DNA-bd_sf"/>
</dbReference>
<dbReference type="PROSITE" id="PS00519">
    <property type="entry name" value="HTH_ASNC_1"/>
    <property type="match status" value="1"/>
</dbReference>
<keyword evidence="3" id="KW-0804">Transcription</keyword>
<dbReference type="CDD" id="cd00090">
    <property type="entry name" value="HTH_ARSR"/>
    <property type="match status" value="1"/>
</dbReference>
<evidence type="ECO:0000256" key="3">
    <source>
        <dbReference type="ARBA" id="ARBA00023163"/>
    </source>
</evidence>
<dbReference type="EMBL" id="CP022112">
    <property type="protein sequence ID" value="ASG24180.1"/>
    <property type="molecule type" value="Genomic_DNA"/>
</dbReference>
<evidence type="ECO:0000259" key="4">
    <source>
        <dbReference type="PROSITE" id="PS50956"/>
    </source>
</evidence>
<dbReference type="GO" id="GO:0043565">
    <property type="term" value="F:sequence-specific DNA binding"/>
    <property type="evidence" value="ECO:0007669"/>
    <property type="project" value="InterPro"/>
</dbReference>
<dbReference type="Gene3D" id="3.30.70.920">
    <property type="match status" value="1"/>
</dbReference>
<dbReference type="InterPro" id="IPR000485">
    <property type="entry name" value="AsnC-type_HTH_dom"/>
</dbReference>
<dbReference type="PANTHER" id="PTHR30154">
    <property type="entry name" value="LEUCINE-RESPONSIVE REGULATORY PROTEIN"/>
    <property type="match status" value="1"/>
</dbReference>
<dbReference type="Pfam" id="PF13404">
    <property type="entry name" value="HTH_AsnC-type"/>
    <property type="match status" value="1"/>
</dbReference>
<evidence type="ECO:0000256" key="2">
    <source>
        <dbReference type="ARBA" id="ARBA00023125"/>
    </source>
</evidence>
<dbReference type="InterPro" id="IPR019885">
    <property type="entry name" value="Tscrpt_reg_HTH_AsnC-type_CS"/>
</dbReference>
<dbReference type="GO" id="GO:0005829">
    <property type="term" value="C:cytosol"/>
    <property type="evidence" value="ECO:0007669"/>
    <property type="project" value="TreeGrafter"/>
</dbReference>
<dbReference type="SMART" id="SM00344">
    <property type="entry name" value="HTH_ASNC"/>
    <property type="match status" value="1"/>
</dbReference>
<proteinExistence type="predicted"/>
<sequence length="153" mass="16735">MDAIDQRLLTILETNGRASFAQIAETVGLSKTPCWNRVQALEDGGVITGYRAELDRSRVGLPLLAFVDVAIDLGRHQAFEEAIAQVPAVLECHTTAGPFDYVLRVALRDVEALDQLLRTELSRLPGVKTFSTRICLKTVFQARPLMAASGTQP</sequence>
<dbReference type="PRINTS" id="PR00033">
    <property type="entry name" value="HTHASNC"/>
</dbReference>
<evidence type="ECO:0000313" key="6">
    <source>
        <dbReference type="Proteomes" id="UP000197153"/>
    </source>
</evidence>
<name>A0A248K045_9PROT</name>
<dbReference type="InterPro" id="IPR036388">
    <property type="entry name" value="WH-like_DNA-bd_sf"/>
</dbReference>
<dbReference type="Pfam" id="PF01037">
    <property type="entry name" value="AsnC_trans_reg"/>
    <property type="match status" value="1"/>
</dbReference>
<evidence type="ECO:0000256" key="1">
    <source>
        <dbReference type="ARBA" id="ARBA00023015"/>
    </source>
</evidence>
<dbReference type="PANTHER" id="PTHR30154:SF34">
    <property type="entry name" value="TRANSCRIPTIONAL REGULATOR AZLB"/>
    <property type="match status" value="1"/>
</dbReference>
<dbReference type="AlphaFoldDB" id="A0A248K045"/>
<dbReference type="InterPro" id="IPR011991">
    <property type="entry name" value="ArsR-like_HTH"/>
</dbReference>
<dbReference type="InterPro" id="IPR019888">
    <property type="entry name" value="Tscrpt_reg_AsnC-like"/>
</dbReference>
<dbReference type="KEGG" id="nao:Y958_25000"/>
<accession>A0A248K045</accession>
<keyword evidence="6" id="KW-1185">Reference proteome</keyword>
<protein>
    <submittedName>
        <fullName evidence="5">AsnC family transcriptional regulator</fullName>
    </submittedName>
</protein>
<dbReference type="GO" id="GO:0043200">
    <property type="term" value="P:response to amino acid"/>
    <property type="evidence" value="ECO:0007669"/>
    <property type="project" value="TreeGrafter"/>
</dbReference>
<keyword evidence="2" id="KW-0238">DNA-binding</keyword>
<feature type="domain" description="HTH asnC-type" evidence="4">
    <location>
        <begin position="1"/>
        <end position="62"/>
    </location>
</feature>
<dbReference type="InterPro" id="IPR011008">
    <property type="entry name" value="Dimeric_a/b-barrel"/>
</dbReference>
<dbReference type="GO" id="GO:0006355">
    <property type="term" value="P:regulation of DNA-templated transcription"/>
    <property type="evidence" value="ECO:0007669"/>
    <property type="project" value="UniProtKB-ARBA"/>
</dbReference>
<dbReference type="SUPFAM" id="SSF46785">
    <property type="entry name" value="Winged helix' DNA-binding domain"/>
    <property type="match status" value="1"/>
</dbReference>
<dbReference type="InterPro" id="IPR019887">
    <property type="entry name" value="Tscrpt_reg_AsnC/Lrp_C"/>
</dbReference>
<dbReference type="PROSITE" id="PS50956">
    <property type="entry name" value="HTH_ASNC_2"/>
    <property type="match status" value="1"/>
</dbReference>
<keyword evidence="1" id="KW-0805">Transcription regulation</keyword>
<evidence type="ECO:0000313" key="5">
    <source>
        <dbReference type="EMBL" id="ASG24180.1"/>
    </source>
</evidence>